<dbReference type="EMBL" id="JBCITK010000001">
    <property type="protein sequence ID" value="MEN0643640.1"/>
    <property type="molecule type" value="Genomic_DNA"/>
</dbReference>
<evidence type="ECO:0000259" key="2">
    <source>
        <dbReference type="Pfam" id="PF13439"/>
    </source>
</evidence>
<dbReference type="InterPro" id="IPR028098">
    <property type="entry name" value="Glyco_trans_4-like_N"/>
</dbReference>
<name>A0ABU9VIC9_9BACI</name>
<feature type="domain" description="Glycosyl transferase family 1" evidence="1">
    <location>
        <begin position="155"/>
        <end position="311"/>
    </location>
</feature>
<keyword evidence="3" id="KW-0328">Glycosyltransferase</keyword>
<dbReference type="EC" id="2.4.-.-" evidence="3"/>
<dbReference type="GO" id="GO:0016757">
    <property type="term" value="F:glycosyltransferase activity"/>
    <property type="evidence" value="ECO:0007669"/>
    <property type="project" value="UniProtKB-KW"/>
</dbReference>
<organism evidence="3 4">
    <name type="scientific">Alkalicoccobacillus gibsonii</name>
    <dbReference type="NCBI Taxonomy" id="79881"/>
    <lineage>
        <taxon>Bacteria</taxon>
        <taxon>Bacillati</taxon>
        <taxon>Bacillota</taxon>
        <taxon>Bacilli</taxon>
        <taxon>Bacillales</taxon>
        <taxon>Bacillaceae</taxon>
        <taxon>Alkalicoccobacillus</taxon>
    </lineage>
</organism>
<feature type="domain" description="Glycosyltransferase subfamily 4-like N-terminal" evidence="2">
    <location>
        <begin position="45"/>
        <end position="137"/>
    </location>
</feature>
<gene>
    <name evidence="3" type="ORF">MKY91_10830</name>
</gene>
<dbReference type="Pfam" id="PF13439">
    <property type="entry name" value="Glyco_transf_4"/>
    <property type="match status" value="1"/>
</dbReference>
<dbReference type="SUPFAM" id="SSF53756">
    <property type="entry name" value="UDP-Glycosyltransferase/glycogen phosphorylase"/>
    <property type="match status" value="1"/>
</dbReference>
<dbReference type="PANTHER" id="PTHR12526">
    <property type="entry name" value="GLYCOSYLTRANSFERASE"/>
    <property type="match status" value="1"/>
</dbReference>
<keyword evidence="4" id="KW-1185">Reference proteome</keyword>
<sequence>MIRLTMFSSAEKVKGQGVASAYRELINLLFNQTDLYDMKINTYRSADISHYHTVDLPFYLSTFSKKRGIKVGYVHFIPETVDDSLQLPKWFRRFFYSYLISFYKRMDKLVVVNPAFISKLEAYGITKDKIEYIPNFVSNQTFYPLDDIERHAIKEKHVSTHALTVLGAGQIQQRKGVLDFIEVAKKLPEVQFIWVGGFSFGKITSGYKELKLIVDNPPKNVLFTGIVDREQMNMYFNLADVMFLPSFHELFPMTILEGMSCERPILLRDLELYEDILFDYYLKATSVEGFVEEIIQLKSNPEYYEAAKTSAARGAYHYSEERLSELWKDFYYDLAGTTT</sequence>
<comment type="caution">
    <text evidence="3">The sequence shown here is derived from an EMBL/GenBank/DDBJ whole genome shotgun (WGS) entry which is preliminary data.</text>
</comment>
<dbReference type="Proteomes" id="UP001418796">
    <property type="component" value="Unassembled WGS sequence"/>
</dbReference>
<dbReference type="PANTHER" id="PTHR12526:SF637">
    <property type="entry name" value="GLYCOSYLTRANSFERASE EPSF-RELATED"/>
    <property type="match status" value="1"/>
</dbReference>
<evidence type="ECO:0000313" key="4">
    <source>
        <dbReference type="Proteomes" id="UP001418796"/>
    </source>
</evidence>
<dbReference type="CDD" id="cd03801">
    <property type="entry name" value="GT4_PimA-like"/>
    <property type="match status" value="1"/>
</dbReference>
<protein>
    <submittedName>
        <fullName evidence="3">Glycosyltransferase family 4 protein</fullName>
        <ecNumber evidence="3">2.4.-.-</ecNumber>
    </submittedName>
</protein>
<accession>A0ABU9VIC9</accession>
<dbReference type="Pfam" id="PF00534">
    <property type="entry name" value="Glycos_transf_1"/>
    <property type="match status" value="1"/>
</dbReference>
<reference evidence="3 4" key="1">
    <citation type="submission" date="2024-03" db="EMBL/GenBank/DDBJ databases">
        <title>Bacilli Hybrid Assemblies.</title>
        <authorList>
            <person name="Kovac J."/>
        </authorList>
    </citation>
    <scope>NUCLEOTIDE SEQUENCE [LARGE SCALE GENOMIC DNA]</scope>
    <source>
        <strain evidence="3 4">FSL R7-0666</strain>
    </source>
</reference>
<dbReference type="Gene3D" id="3.40.50.2000">
    <property type="entry name" value="Glycogen Phosphorylase B"/>
    <property type="match status" value="2"/>
</dbReference>
<dbReference type="InterPro" id="IPR001296">
    <property type="entry name" value="Glyco_trans_1"/>
</dbReference>
<proteinExistence type="predicted"/>
<evidence type="ECO:0000259" key="1">
    <source>
        <dbReference type="Pfam" id="PF00534"/>
    </source>
</evidence>
<keyword evidence="3" id="KW-0808">Transferase</keyword>
<dbReference type="RefSeq" id="WP_343130533.1">
    <property type="nucleotide sequence ID" value="NZ_JBCITK010000001.1"/>
</dbReference>
<evidence type="ECO:0000313" key="3">
    <source>
        <dbReference type="EMBL" id="MEN0643640.1"/>
    </source>
</evidence>